<evidence type="ECO:0000313" key="2">
    <source>
        <dbReference type="Proteomes" id="UP000000600"/>
    </source>
</evidence>
<reference evidence="1 2" key="1">
    <citation type="journal article" date="2006" name="Nature">
        <title>Global trends of whole-genome duplications revealed by the ciliate Paramecium tetraurelia.</title>
        <authorList>
            <consortium name="Genoscope"/>
            <person name="Aury J.-M."/>
            <person name="Jaillon O."/>
            <person name="Duret L."/>
            <person name="Noel B."/>
            <person name="Jubin C."/>
            <person name="Porcel B.M."/>
            <person name="Segurens B."/>
            <person name="Daubin V."/>
            <person name="Anthouard V."/>
            <person name="Aiach N."/>
            <person name="Arnaiz O."/>
            <person name="Billaut A."/>
            <person name="Beisson J."/>
            <person name="Blanc I."/>
            <person name="Bouhouche K."/>
            <person name="Camara F."/>
            <person name="Duharcourt S."/>
            <person name="Guigo R."/>
            <person name="Gogendeau D."/>
            <person name="Katinka M."/>
            <person name="Keller A.-M."/>
            <person name="Kissmehl R."/>
            <person name="Klotz C."/>
            <person name="Koll F."/>
            <person name="Le Moue A."/>
            <person name="Lepere C."/>
            <person name="Malinsky S."/>
            <person name="Nowacki M."/>
            <person name="Nowak J.K."/>
            <person name="Plattner H."/>
            <person name="Poulain J."/>
            <person name="Ruiz F."/>
            <person name="Serrano V."/>
            <person name="Zagulski M."/>
            <person name="Dessen P."/>
            <person name="Betermier M."/>
            <person name="Weissenbach J."/>
            <person name="Scarpelli C."/>
            <person name="Schachter V."/>
            <person name="Sperling L."/>
            <person name="Meyer E."/>
            <person name="Cohen J."/>
            <person name="Wincker P."/>
        </authorList>
    </citation>
    <scope>NUCLEOTIDE SEQUENCE [LARGE SCALE GENOMIC DNA]</scope>
    <source>
        <strain evidence="1 2">Stock d4-2</strain>
    </source>
</reference>
<dbReference type="Proteomes" id="UP000000600">
    <property type="component" value="Unassembled WGS sequence"/>
</dbReference>
<gene>
    <name evidence="1" type="ORF">GSPATT00017580001</name>
</gene>
<dbReference type="GeneID" id="5036418"/>
<dbReference type="Pfam" id="PF07004">
    <property type="entry name" value="SHIPPO-rpt"/>
    <property type="match status" value="6"/>
</dbReference>
<dbReference type="EMBL" id="CT868463">
    <property type="protein sequence ID" value="CAK83236.1"/>
    <property type="molecule type" value="Genomic_DNA"/>
</dbReference>
<protein>
    <recommendedName>
        <fullName evidence="3">Sperm-tail PG-rich repeat protein</fullName>
    </recommendedName>
</protein>
<dbReference type="KEGG" id="ptm:GSPATT00017580001"/>
<accession>A0DJL9</accession>
<proteinExistence type="predicted"/>
<evidence type="ECO:0008006" key="3">
    <source>
        <dbReference type="Google" id="ProtNLM"/>
    </source>
</evidence>
<name>A0DJL9_PARTE</name>
<dbReference type="InterPro" id="IPR010736">
    <property type="entry name" value="SHIPPO-rpt"/>
</dbReference>
<dbReference type="HOGENOM" id="CLU_435800_0_0_1"/>
<dbReference type="RefSeq" id="XP_001450633.1">
    <property type="nucleotide sequence ID" value="XM_001450596.1"/>
</dbReference>
<keyword evidence="2" id="KW-1185">Reference proteome</keyword>
<sequence length="628" mass="71225">MLPDLEHKGFLKKMEKQINNKQKLVPVFAKNPFKPAARLMYGSKRYTNVIKFNSCQKYDNLIDKHIDSQARNKNKLLQYEIKNPHQDAIKKILQKLEQRTFKNQEYEPGLFTEIIQNRRIKNVIINEDQTIDYSTIDYSKQSLKLPRLNQSFDLVKCHNETSDSKISKLNRHYQTQIQYQLTIIKNKEDIQEHQILIFDYFYCIEHLLLVNDMNLPFTKLIHTQGNVCYSHSPNHYSINPIEKPIGFRFSKSNRKPLYSSSIAPDPGASSQIQLNQTITQNAPSAVFTTAQDHQKKGLEIGPGSYNWTDQEKAPAFTFQSKFDTIGNQILQNPGPGTYDLKHYHTHQPQNKGLTTSKRANNLTQSTPGPGQYDVEIPKFSTNIKYTIISNRFPKSQRSFELSQNGPGPGAFDLSLPKQQGITFGVKGNLHIEKSNVPGPGSYKLKSFVESEEGDIKLKKGKGVKIGTSKRSSQNQLKFGPSPLDYDVQKYKYPTRHASFGSAIRQSIIPNEKTPGPGAYMVDSKLRRNGPIISKALKDYSSLDNTPGPGKYNPNISISSNKGPSYHIAGKYDKPQEGSLVGPGRYNISRNIDNGPKYTFPALEKSMDNKSLDVNQQFARIYSIQVPLL</sequence>
<organism evidence="1 2">
    <name type="scientific">Paramecium tetraurelia</name>
    <dbReference type="NCBI Taxonomy" id="5888"/>
    <lineage>
        <taxon>Eukaryota</taxon>
        <taxon>Sar</taxon>
        <taxon>Alveolata</taxon>
        <taxon>Ciliophora</taxon>
        <taxon>Intramacronucleata</taxon>
        <taxon>Oligohymenophorea</taxon>
        <taxon>Peniculida</taxon>
        <taxon>Parameciidae</taxon>
        <taxon>Paramecium</taxon>
    </lineage>
</organism>
<dbReference type="PANTHER" id="PTHR21580">
    <property type="entry name" value="SHIPPO-1-RELATED"/>
    <property type="match status" value="1"/>
</dbReference>
<evidence type="ECO:0000313" key="1">
    <source>
        <dbReference type="EMBL" id="CAK83236.1"/>
    </source>
</evidence>
<dbReference type="OrthoDB" id="406368at2759"/>
<dbReference type="PANTHER" id="PTHR21580:SF60">
    <property type="entry name" value="SPERM-TAIL PG-RICH REPEAT-CONTAINING PROTEIN 2"/>
    <property type="match status" value="1"/>
</dbReference>
<dbReference type="AlphaFoldDB" id="A0DJL9"/>
<dbReference type="InParanoid" id="A0DJL9"/>
<dbReference type="InterPro" id="IPR051291">
    <property type="entry name" value="CIMAP"/>
</dbReference>